<evidence type="ECO:0000256" key="1">
    <source>
        <dbReference type="SAM" id="MobiDB-lite"/>
    </source>
</evidence>
<evidence type="ECO:0000313" key="3">
    <source>
        <dbReference type="Proteomes" id="UP001627154"/>
    </source>
</evidence>
<dbReference type="EMBL" id="JBJJXI010000122">
    <property type="protein sequence ID" value="KAL3389707.1"/>
    <property type="molecule type" value="Genomic_DNA"/>
</dbReference>
<keyword evidence="3" id="KW-1185">Reference proteome</keyword>
<feature type="compositionally biased region" description="Polar residues" evidence="1">
    <location>
        <begin position="171"/>
        <end position="198"/>
    </location>
</feature>
<evidence type="ECO:0000313" key="2">
    <source>
        <dbReference type="EMBL" id="KAL3389707.1"/>
    </source>
</evidence>
<feature type="region of interest" description="Disordered" evidence="1">
    <location>
        <begin position="26"/>
        <end position="88"/>
    </location>
</feature>
<dbReference type="AlphaFoldDB" id="A0ABD2W9E7"/>
<comment type="caution">
    <text evidence="2">The sequence shown here is derived from an EMBL/GenBank/DDBJ whole genome shotgun (WGS) entry which is preliminary data.</text>
</comment>
<accession>A0ABD2W9E7</accession>
<feature type="compositionally biased region" description="Polar residues" evidence="1">
    <location>
        <begin position="122"/>
        <end position="141"/>
    </location>
</feature>
<gene>
    <name evidence="2" type="ORF">TKK_015075</name>
</gene>
<sequence>MKNDQPEDVEYKAAPYWRRPTTYNLNEMANKRPNDTSPNSLATLSSHSQSKLRAIAALHDNKKPTGLDSKPNLAMGRARNTAKESRNGVTITESELNQVKHTNKKPSKSVKLLAKKGRGTFLANNPQNSSELEPKKNSTMNHYVKMASDQSKEKQDGSDTDNVDCIIANGVNLTKHTKNVPTSNRETAPNTSGDQNDG</sequence>
<organism evidence="2 3">
    <name type="scientific">Trichogramma kaykai</name>
    <dbReference type="NCBI Taxonomy" id="54128"/>
    <lineage>
        <taxon>Eukaryota</taxon>
        <taxon>Metazoa</taxon>
        <taxon>Ecdysozoa</taxon>
        <taxon>Arthropoda</taxon>
        <taxon>Hexapoda</taxon>
        <taxon>Insecta</taxon>
        <taxon>Pterygota</taxon>
        <taxon>Neoptera</taxon>
        <taxon>Endopterygota</taxon>
        <taxon>Hymenoptera</taxon>
        <taxon>Apocrita</taxon>
        <taxon>Proctotrupomorpha</taxon>
        <taxon>Chalcidoidea</taxon>
        <taxon>Trichogrammatidae</taxon>
        <taxon>Trichogramma</taxon>
    </lineage>
</organism>
<name>A0ABD2W9E7_9HYME</name>
<reference evidence="2 3" key="1">
    <citation type="journal article" date="2024" name="bioRxiv">
        <title>A reference genome for Trichogramma kaykai: A tiny desert-dwelling parasitoid wasp with competing sex-ratio distorters.</title>
        <authorList>
            <person name="Culotta J."/>
            <person name="Lindsey A.R."/>
        </authorList>
    </citation>
    <scope>NUCLEOTIDE SEQUENCE [LARGE SCALE GENOMIC DNA]</scope>
    <source>
        <strain evidence="2 3">KSX58</strain>
    </source>
</reference>
<protein>
    <submittedName>
        <fullName evidence="2">Uncharacterized protein</fullName>
    </submittedName>
</protein>
<feature type="compositionally biased region" description="Polar residues" evidence="1">
    <location>
        <begin position="35"/>
        <end position="51"/>
    </location>
</feature>
<proteinExistence type="predicted"/>
<dbReference type="Proteomes" id="UP001627154">
    <property type="component" value="Unassembled WGS sequence"/>
</dbReference>
<feature type="region of interest" description="Disordered" evidence="1">
    <location>
        <begin position="118"/>
        <end position="198"/>
    </location>
</feature>